<evidence type="ECO:0000256" key="1">
    <source>
        <dbReference type="SAM" id="SignalP"/>
    </source>
</evidence>
<gene>
    <name evidence="2" type="ORF">GCM10009804_53020</name>
</gene>
<keyword evidence="3" id="KW-1185">Reference proteome</keyword>
<organism evidence="2 3">
    <name type="scientific">Kribbella hippodromi</name>
    <dbReference type="NCBI Taxonomy" id="434347"/>
    <lineage>
        <taxon>Bacteria</taxon>
        <taxon>Bacillati</taxon>
        <taxon>Actinomycetota</taxon>
        <taxon>Actinomycetes</taxon>
        <taxon>Propionibacteriales</taxon>
        <taxon>Kribbellaceae</taxon>
        <taxon>Kribbella</taxon>
    </lineage>
</organism>
<evidence type="ECO:0000313" key="3">
    <source>
        <dbReference type="Proteomes" id="UP001501705"/>
    </source>
</evidence>
<accession>A0ABN2DYM2</accession>
<feature type="signal peptide" evidence="1">
    <location>
        <begin position="1"/>
        <end position="25"/>
    </location>
</feature>
<name>A0ABN2DYM2_9ACTN</name>
<keyword evidence="1" id="KW-0732">Signal</keyword>
<dbReference type="Proteomes" id="UP001501705">
    <property type="component" value="Unassembled WGS sequence"/>
</dbReference>
<comment type="caution">
    <text evidence="2">The sequence shown here is derived from an EMBL/GenBank/DDBJ whole genome shotgun (WGS) entry which is preliminary data.</text>
</comment>
<feature type="chain" id="PRO_5045122460" description="DUF2690 domain-containing protein" evidence="1">
    <location>
        <begin position="26"/>
        <end position="147"/>
    </location>
</feature>
<proteinExistence type="predicted"/>
<evidence type="ECO:0008006" key="4">
    <source>
        <dbReference type="Google" id="ProtNLM"/>
    </source>
</evidence>
<protein>
    <recommendedName>
        <fullName evidence="4">DUF2690 domain-containing protein</fullName>
    </recommendedName>
</protein>
<evidence type="ECO:0000313" key="2">
    <source>
        <dbReference type="EMBL" id="GAA1590201.1"/>
    </source>
</evidence>
<dbReference type="RefSeq" id="WP_344237420.1">
    <property type="nucleotide sequence ID" value="NZ_BAAAPH010000018.1"/>
</dbReference>
<sequence>MKKHLVALLAMAFAAVGLTVVTAPAANAVGCVGESCYNKGPVSMGCTKDQRAIAIDPQTNYTYVYYSPACQAVWAISFAAPTIGYPCHTVSLERARSNLIVQGRLTQQFCPGEKSEWTNMFPKGWYFRAIDDEGPGYNTWYTPWVFR</sequence>
<reference evidence="2 3" key="1">
    <citation type="journal article" date="2019" name="Int. J. Syst. Evol. Microbiol.">
        <title>The Global Catalogue of Microorganisms (GCM) 10K type strain sequencing project: providing services to taxonomists for standard genome sequencing and annotation.</title>
        <authorList>
            <consortium name="The Broad Institute Genomics Platform"/>
            <consortium name="The Broad Institute Genome Sequencing Center for Infectious Disease"/>
            <person name="Wu L."/>
            <person name="Ma J."/>
        </authorList>
    </citation>
    <scope>NUCLEOTIDE SEQUENCE [LARGE SCALE GENOMIC DNA]</scope>
    <source>
        <strain evidence="2 3">JCM 15572</strain>
    </source>
</reference>
<dbReference type="EMBL" id="BAAAPH010000018">
    <property type="protein sequence ID" value="GAA1590201.1"/>
    <property type="molecule type" value="Genomic_DNA"/>
</dbReference>